<gene>
    <name evidence="2" type="ORF">METZ01_LOCUS245084</name>
</gene>
<dbReference type="Pfam" id="PF04014">
    <property type="entry name" value="MazE_antitoxin"/>
    <property type="match status" value="1"/>
</dbReference>
<dbReference type="InterPro" id="IPR037914">
    <property type="entry name" value="SpoVT-AbrB_sf"/>
</dbReference>
<dbReference type="EMBL" id="UINC01064003">
    <property type="protein sequence ID" value="SVB92230.1"/>
    <property type="molecule type" value="Genomic_DNA"/>
</dbReference>
<reference evidence="2" key="1">
    <citation type="submission" date="2018-05" db="EMBL/GenBank/DDBJ databases">
        <authorList>
            <person name="Lanie J.A."/>
            <person name="Ng W.-L."/>
            <person name="Kazmierczak K.M."/>
            <person name="Andrzejewski T.M."/>
            <person name="Davidsen T.M."/>
            <person name="Wayne K.J."/>
            <person name="Tettelin H."/>
            <person name="Glass J.I."/>
            <person name="Rusch D."/>
            <person name="Podicherti R."/>
            <person name="Tsui H.-C.T."/>
            <person name="Winkler M.E."/>
        </authorList>
    </citation>
    <scope>NUCLEOTIDE SEQUENCE</scope>
</reference>
<evidence type="ECO:0000313" key="2">
    <source>
        <dbReference type="EMBL" id="SVB92230.1"/>
    </source>
</evidence>
<dbReference type="PROSITE" id="PS51740">
    <property type="entry name" value="SPOVT_ABRB"/>
    <property type="match status" value="1"/>
</dbReference>
<feature type="non-terminal residue" evidence="2">
    <location>
        <position position="1"/>
    </location>
</feature>
<proteinExistence type="predicted"/>
<dbReference type="SMART" id="SM00966">
    <property type="entry name" value="SpoVT_AbrB"/>
    <property type="match status" value="1"/>
</dbReference>
<dbReference type="Gene3D" id="2.10.260.10">
    <property type="match status" value="1"/>
</dbReference>
<organism evidence="2">
    <name type="scientific">marine metagenome</name>
    <dbReference type="NCBI Taxonomy" id="408172"/>
    <lineage>
        <taxon>unclassified sequences</taxon>
        <taxon>metagenomes</taxon>
        <taxon>ecological metagenomes</taxon>
    </lineage>
</organism>
<dbReference type="SUPFAM" id="SSF89447">
    <property type="entry name" value="AbrB/MazE/MraZ-like"/>
    <property type="match status" value="1"/>
</dbReference>
<dbReference type="GO" id="GO:0003677">
    <property type="term" value="F:DNA binding"/>
    <property type="evidence" value="ECO:0007669"/>
    <property type="project" value="InterPro"/>
</dbReference>
<dbReference type="InterPro" id="IPR007159">
    <property type="entry name" value="SpoVT-AbrB_dom"/>
</dbReference>
<feature type="domain" description="SpoVT-AbrB" evidence="1">
    <location>
        <begin position="1"/>
        <end position="46"/>
    </location>
</feature>
<dbReference type="NCBIfam" id="TIGR01439">
    <property type="entry name" value="lp_hng_hel_AbrB"/>
    <property type="match status" value="1"/>
</dbReference>
<evidence type="ECO:0000259" key="1">
    <source>
        <dbReference type="PROSITE" id="PS51740"/>
    </source>
</evidence>
<name>A0A382HXZ6_9ZZZZ</name>
<dbReference type="AlphaFoldDB" id="A0A382HXZ6"/>
<sequence length="78" mass="8319">VEATITSKGQVTLPKALREALNLSTGDKLCFVLSGENEVRMIPKHLPVQKLKGILPAPDLPVSLEEMKLAVQKGASGL</sequence>
<protein>
    <recommendedName>
        <fullName evidence="1">SpoVT-AbrB domain-containing protein</fullName>
    </recommendedName>
</protein>
<accession>A0A382HXZ6</accession>